<evidence type="ECO:0000256" key="1">
    <source>
        <dbReference type="SAM" id="MobiDB-lite"/>
    </source>
</evidence>
<evidence type="ECO:0000313" key="2">
    <source>
        <dbReference type="EMBL" id="CAA2978004.1"/>
    </source>
</evidence>
<accession>A0A8S0RG43</accession>
<evidence type="ECO:0000313" key="3">
    <source>
        <dbReference type="Proteomes" id="UP000594638"/>
    </source>
</evidence>
<name>A0A8S0RG43_OLEEU</name>
<dbReference type="EMBL" id="CACTIH010003615">
    <property type="protein sequence ID" value="CAA2978004.1"/>
    <property type="molecule type" value="Genomic_DNA"/>
</dbReference>
<gene>
    <name evidence="2" type="ORF">OLEA9_A105346</name>
</gene>
<keyword evidence="3" id="KW-1185">Reference proteome</keyword>
<reference evidence="2 3" key="1">
    <citation type="submission" date="2019-12" db="EMBL/GenBank/DDBJ databases">
        <authorList>
            <person name="Alioto T."/>
            <person name="Alioto T."/>
            <person name="Gomez Garrido J."/>
        </authorList>
    </citation>
    <scope>NUCLEOTIDE SEQUENCE [LARGE SCALE GENOMIC DNA]</scope>
</reference>
<organism evidence="2 3">
    <name type="scientific">Olea europaea subsp. europaea</name>
    <dbReference type="NCBI Taxonomy" id="158383"/>
    <lineage>
        <taxon>Eukaryota</taxon>
        <taxon>Viridiplantae</taxon>
        <taxon>Streptophyta</taxon>
        <taxon>Embryophyta</taxon>
        <taxon>Tracheophyta</taxon>
        <taxon>Spermatophyta</taxon>
        <taxon>Magnoliopsida</taxon>
        <taxon>eudicotyledons</taxon>
        <taxon>Gunneridae</taxon>
        <taxon>Pentapetalae</taxon>
        <taxon>asterids</taxon>
        <taxon>lamiids</taxon>
        <taxon>Lamiales</taxon>
        <taxon>Oleaceae</taxon>
        <taxon>Oleeae</taxon>
        <taxon>Olea</taxon>
    </lineage>
</organism>
<dbReference type="Proteomes" id="UP000594638">
    <property type="component" value="Unassembled WGS sequence"/>
</dbReference>
<dbReference type="Gramene" id="OE9A105346T1">
    <property type="protein sequence ID" value="OE9A105346C1"/>
    <property type="gene ID" value="OE9A105346"/>
</dbReference>
<feature type="region of interest" description="Disordered" evidence="1">
    <location>
        <begin position="1"/>
        <end position="22"/>
    </location>
</feature>
<protein>
    <submittedName>
        <fullName evidence="2">Uncharacterized protein</fullName>
    </submittedName>
</protein>
<sequence length="83" mass="9210">MNYRVTEFETSENEVTGGGVEEGQVADDLGRHEVWCGMVRMTGCSRVEDDGGDGYVMAVSQRFGVDAVHEIDSSRVYENDSER</sequence>
<dbReference type="AlphaFoldDB" id="A0A8S0RG43"/>
<comment type="caution">
    <text evidence="2">The sequence shown here is derived from an EMBL/GenBank/DDBJ whole genome shotgun (WGS) entry which is preliminary data.</text>
</comment>
<proteinExistence type="predicted"/>